<feature type="compositionally biased region" description="Basic and acidic residues" evidence="3">
    <location>
        <begin position="123"/>
        <end position="166"/>
    </location>
</feature>
<evidence type="ECO:0000256" key="2">
    <source>
        <dbReference type="PROSITE-ProRule" id="PRU00176"/>
    </source>
</evidence>
<keyword evidence="1 2" id="KW-0694">RNA-binding</keyword>
<dbReference type="Pfam" id="PF00076">
    <property type="entry name" value="RRM_1"/>
    <property type="match status" value="1"/>
</dbReference>
<dbReference type="PANTHER" id="PTHR48027">
    <property type="entry name" value="HETEROGENEOUS NUCLEAR RIBONUCLEOPROTEIN 87F-RELATED"/>
    <property type="match status" value="1"/>
</dbReference>
<name>A0ABR4NKU4_9FUNG</name>
<dbReference type="EMBL" id="JADGIZ020000001">
    <property type="protein sequence ID" value="KAL2920152.1"/>
    <property type="molecule type" value="Genomic_DNA"/>
</dbReference>
<dbReference type="InterPro" id="IPR035979">
    <property type="entry name" value="RBD_domain_sf"/>
</dbReference>
<keyword evidence="6" id="KW-1185">Reference proteome</keyword>
<feature type="region of interest" description="Disordered" evidence="3">
    <location>
        <begin position="121"/>
        <end position="196"/>
    </location>
</feature>
<evidence type="ECO:0000313" key="5">
    <source>
        <dbReference type="EMBL" id="KAL2920152.1"/>
    </source>
</evidence>
<reference evidence="5 6" key="1">
    <citation type="submission" date="2023-09" db="EMBL/GenBank/DDBJ databases">
        <title>Pangenome analysis of Batrachochytrium dendrobatidis and related Chytrids.</title>
        <authorList>
            <person name="Yacoub M.N."/>
            <person name="Stajich J.E."/>
            <person name="James T.Y."/>
        </authorList>
    </citation>
    <scope>NUCLEOTIDE SEQUENCE [LARGE SCALE GENOMIC DNA]</scope>
    <source>
        <strain evidence="5 6">JEL0888</strain>
    </source>
</reference>
<proteinExistence type="predicted"/>
<dbReference type="Gene3D" id="3.30.70.330">
    <property type="match status" value="1"/>
</dbReference>
<evidence type="ECO:0000259" key="4">
    <source>
        <dbReference type="PROSITE" id="PS50102"/>
    </source>
</evidence>
<comment type="caution">
    <text evidence="5">The sequence shown here is derived from an EMBL/GenBank/DDBJ whole genome shotgun (WGS) entry which is preliminary data.</text>
</comment>
<dbReference type="InterPro" id="IPR052462">
    <property type="entry name" value="SLIRP/GR-RBP-like"/>
</dbReference>
<evidence type="ECO:0000256" key="3">
    <source>
        <dbReference type="SAM" id="MobiDB-lite"/>
    </source>
</evidence>
<feature type="domain" description="RRM" evidence="4">
    <location>
        <begin position="37"/>
        <end position="115"/>
    </location>
</feature>
<dbReference type="InterPro" id="IPR000504">
    <property type="entry name" value="RRM_dom"/>
</dbReference>
<dbReference type="InterPro" id="IPR012677">
    <property type="entry name" value="Nucleotide-bd_a/b_plait_sf"/>
</dbReference>
<dbReference type="Proteomes" id="UP001527925">
    <property type="component" value="Unassembled WGS sequence"/>
</dbReference>
<accession>A0ABR4NKU4</accession>
<protein>
    <recommendedName>
        <fullName evidence="4">RRM domain-containing protein</fullName>
    </recommendedName>
</protein>
<evidence type="ECO:0000256" key="1">
    <source>
        <dbReference type="ARBA" id="ARBA00022884"/>
    </source>
</evidence>
<gene>
    <name evidence="5" type="ORF">HK105_200218</name>
</gene>
<dbReference type="SUPFAM" id="SSF54928">
    <property type="entry name" value="RNA-binding domain, RBD"/>
    <property type="match status" value="1"/>
</dbReference>
<sequence>MFAVRSAIAFKAAAPARAAASRAAAACLSTSAVAAAKKVHVSNLPWAADERQLSKALSSFGEITDCVILRERDTGRSRGFGFVTFTDDAAADRLVNELPEVELLARRLDFKTALTQGSGFNRSEGRGFERRDNYNNNRGEGRSRDNNRGFQSRGDRGYDRSGRGYGDRTGQAEDGEMDSFTEVKSSSNYNRPADKI</sequence>
<organism evidence="5 6">
    <name type="scientific">Polyrhizophydium stewartii</name>
    <dbReference type="NCBI Taxonomy" id="2732419"/>
    <lineage>
        <taxon>Eukaryota</taxon>
        <taxon>Fungi</taxon>
        <taxon>Fungi incertae sedis</taxon>
        <taxon>Chytridiomycota</taxon>
        <taxon>Chytridiomycota incertae sedis</taxon>
        <taxon>Chytridiomycetes</taxon>
        <taxon>Rhizophydiales</taxon>
        <taxon>Rhizophydiales incertae sedis</taxon>
        <taxon>Polyrhizophydium</taxon>
    </lineage>
</organism>
<evidence type="ECO:0000313" key="6">
    <source>
        <dbReference type="Proteomes" id="UP001527925"/>
    </source>
</evidence>
<dbReference type="SMART" id="SM00360">
    <property type="entry name" value="RRM"/>
    <property type="match status" value="1"/>
</dbReference>
<dbReference type="PROSITE" id="PS50102">
    <property type="entry name" value="RRM"/>
    <property type="match status" value="1"/>
</dbReference>